<reference evidence="7" key="1">
    <citation type="journal article" date="2019" name="Int. J. Syst. Evol. Microbiol.">
        <title>The Global Catalogue of Microorganisms (GCM) 10K type strain sequencing project: providing services to taxonomists for standard genome sequencing and annotation.</title>
        <authorList>
            <consortium name="The Broad Institute Genomics Platform"/>
            <consortium name="The Broad Institute Genome Sequencing Center for Infectious Disease"/>
            <person name="Wu L."/>
            <person name="Ma J."/>
        </authorList>
    </citation>
    <scope>NUCLEOTIDE SEQUENCE [LARGE SCALE GENOMIC DNA]</scope>
    <source>
        <strain evidence="7">CGMCC 1.18578</strain>
    </source>
</reference>
<comment type="caution">
    <text evidence="6">The sequence shown here is derived from an EMBL/GenBank/DDBJ whole genome shotgun (WGS) entry which is preliminary data.</text>
</comment>
<evidence type="ECO:0000313" key="6">
    <source>
        <dbReference type="EMBL" id="MFC5532212.1"/>
    </source>
</evidence>
<keyword evidence="3 5" id="KW-0904">Protein phosphatase</keyword>
<dbReference type="PANTHER" id="PTHR39181">
    <property type="entry name" value="TYROSINE-PROTEIN PHOSPHATASE YWQE"/>
    <property type="match status" value="1"/>
</dbReference>
<proteinExistence type="inferred from homology"/>
<dbReference type="EC" id="3.1.3.48" evidence="5"/>
<dbReference type="InterPro" id="IPR016667">
    <property type="entry name" value="Caps_polysacc_synth_CpsB/CapC"/>
</dbReference>
<evidence type="ECO:0000313" key="7">
    <source>
        <dbReference type="Proteomes" id="UP001596108"/>
    </source>
</evidence>
<evidence type="ECO:0000256" key="5">
    <source>
        <dbReference type="PIRNR" id="PIRNR016557"/>
    </source>
</evidence>
<evidence type="ECO:0000256" key="1">
    <source>
        <dbReference type="ARBA" id="ARBA00005750"/>
    </source>
</evidence>
<evidence type="ECO:0000256" key="4">
    <source>
        <dbReference type="ARBA" id="ARBA00051722"/>
    </source>
</evidence>
<dbReference type="SUPFAM" id="SSF89550">
    <property type="entry name" value="PHP domain-like"/>
    <property type="match status" value="1"/>
</dbReference>
<dbReference type="Proteomes" id="UP001596108">
    <property type="component" value="Unassembled WGS sequence"/>
</dbReference>
<keyword evidence="7" id="KW-1185">Reference proteome</keyword>
<protein>
    <recommendedName>
        <fullName evidence="5">Tyrosine-protein phosphatase</fullName>
        <ecNumber evidence="5">3.1.3.48</ecNumber>
    </recommendedName>
</protein>
<dbReference type="Gene3D" id="3.20.20.140">
    <property type="entry name" value="Metal-dependent hydrolases"/>
    <property type="match status" value="1"/>
</dbReference>
<keyword evidence="2 5" id="KW-0378">Hydrolase</keyword>
<name>A0ABW0R8P1_9BACL</name>
<accession>A0ABW0R8P1</accession>
<sequence length="259" mass="28521">MIDIHTHILPGLDDGADSMTTALAMARAAAAEGITDIIATPHHANGRYTNPASDVQNALWDFQSRLHTEGIPVTLHAGQEVRVHDGLLEAWTKGELLTLAGSSYLLIELPGPDIPQEIRDWVRGLVASGIRPIIAHPERNRVIRENPRLLADLIALGARAQVTTHSLLGDFGEHVKKAAWALCRAGLIHIVSSDAHHVERRAFSLSQAYRAIASRLGPEWSDYYRHNAACLLANADLAVSPAMYKEYKLLNKITKLFRY</sequence>
<comment type="catalytic activity">
    <reaction evidence="4 5">
        <text>O-phospho-L-tyrosyl-[protein] + H2O = L-tyrosyl-[protein] + phosphate</text>
        <dbReference type="Rhea" id="RHEA:10684"/>
        <dbReference type="Rhea" id="RHEA-COMP:10136"/>
        <dbReference type="Rhea" id="RHEA-COMP:20101"/>
        <dbReference type="ChEBI" id="CHEBI:15377"/>
        <dbReference type="ChEBI" id="CHEBI:43474"/>
        <dbReference type="ChEBI" id="CHEBI:46858"/>
        <dbReference type="ChEBI" id="CHEBI:61978"/>
        <dbReference type="EC" id="3.1.3.48"/>
    </reaction>
</comment>
<gene>
    <name evidence="6" type="ORF">ACFPQ4_22565</name>
</gene>
<dbReference type="EMBL" id="JBHSNC010000057">
    <property type="protein sequence ID" value="MFC5532212.1"/>
    <property type="molecule type" value="Genomic_DNA"/>
</dbReference>
<dbReference type="PIRSF" id="PIRSF016557">
    <property type="entry name" value="Caps_synth_CpsB"/>
    <property type="match status" value="1"/>
</dbReference>
<evidence type="ECO:0000256" key="3">
    <source>
        <dbReference type="ARBA" id="ARBA00022912"/>
    </source>
</evidence>
<dbReference type="RefSeq" id="WP_378114183.1">
    <property type="nucleotide sequence ID" value="NZ_JBHSNC010000057.1"/>
</dbReference>
<evidence type="ECO:0000256" key="2">
    <source>
        <dbReference type="ARBA" id="ARBA00022801"/>
    </source>
</evidence>
<dbReference type="Pfam" id="PF19567">
    <property type="entry name" value="CpsB_CapC"/>
    <property type="match status" value="1"/>
</dbReference>
<organism evidence="6 7">
    <name type="scientific">Cohnella yongneupensis</name>
    <dbReference type="NCBI Taxonomy" id="425006"/>
    <lineage>
        <taxon>Bacteria</taxon>
        <taxon>Bacillati</taxon>
        <taxon>Bacillota</taxon>
        <taxon>Bacilli</taxon>
        <taxon>Bacillales</taxon>
        <taxon>Paenibacillaceae</taxon>
        <taxon>Cohnella</taxon>
    </lineage>
</organism>
<comment type="similarity">
    <text evidence="1 5">Belongs to the metallo-dependent hydrolases superfamily. CpsB/CapC family.</text>
</comment>
<dbReference type="InterPro" id="IPR016195">
    <property type="entry name" value="Pol/histidinol_Pase-like"/>
</dbReference>
<dbReference type="PANTHER" id="PTHR39181:SF1">
    <property type="entry name" value="TYROSINE-PROTEIN PHOSPHATASE YWQE"/>
    <property type="match status" value="1"/>
</dbReference>